<comment type="caution">
    <text evidence="2">The sequence shown here is derived from an EMBL/GenBank/DDBJ whole genome shotgun (WGS) entry which is preliminary data.</text>
</comment>
<evidence type="ECO:0000313" key="2">
    <source>
        <dbReference type="EMBL" id="MFC7316236.1"/>
    </source>
</evidence>
<accession>A0ABD6A7F8</accession>
<feature type="compositionally biased region" description="Basic and acidic residues" evidence="1">
    <location>
        <begin position="1"/>
        <end position="14"/>
    </location>
</feature>
<dbReference type="EMBL" id="JBHTBF010000002">
    <property type="protein sequence ID" value="MFC7316236.1"/>
    <property type="molecule type" value="Genomic_DNA"/>
</dbReference>
<protein>
    <submittedName>
        <fullName evidence="2">Uncharacterized protein</fullName>
    </submittedName>
</protein>
<evidence type="ECO:0000313" key="3">
    <source>
        <dbReference type="Proteomes" id="UP001596547"/>
    </source>
</evidence>
<reference evidence="2 3" key="1">
    <citation type="journal article" date="2019" name="Int. J. Syst. Evol. Microbiol.">
        <title>The Global Catalogue of Microorganisms (GCM) 10K type strain sequencing project: providing services to taxonomists for standard genome sequencing and annotation.</title>
        <authorList>
            <consortium name="The Broad Institute Genomics Platform"/>
            <consortium name="The Broad Institute Genome Sequencing Center for Infectious Disease"/>
            <person name="Wu L."/>
            <person name="Ma J."/>
        </authorList>
    </citation>
    <scope>NUCLEOTIDE SEQUENCE [LARGE SCALE GENOMIC DNA]</scope>
    <source>
        <strain evidence="2 3">PSR21</strain>
    </source>
</reference>
<gene>
    <name evidence="2" type="ORF">ACFQPE_05430</name>
</gene>
<organism evidence="2 3">
    <name type="scientific">Halomarina halobia</name>
    <dbReference type="NCBI Taxonomy" id="3033386"/>
    <lineage>
        <taxon>Archaea</taxon>
        <taxon>Methanobacteriati</taxon>
        <taxon>Methanobacteriota</taxon>
        <taxon>Stenosarchaea group</taxon>
        <taxon>Halobacteria</taxon>
        <taxon>Halobacteriales</taxon>
        <taxon>Natronomonadaceae</taxon>
        <taxon>Halomarina</taxon>
    </lineage>
</organism>
<dbReference type="GeneID" id="79314046"/>
<dbReference type="Proteomes" id="UP001596547">
    <property type="component" value="Unassembled WGS sequence"/>
</dbReference>
<dbReference type="AlphaFoldDB" id="A0ABD6A7F8"/>
<feature type="region of interest" description="Disordered" evidence="1">
    <location>
        <begin position="1"/>
        <end position="41"/>
    </location>
</feature>
<evidence type="ECO:0000256" key="1">
    <source>
        <dbReference type="SAM" id="MobiDB-lite"/>
    </source>
</evidence>
<feature type="region of interest" description="Disordered" evidence="1">
    <location>
        <begin position="206"/>
        <end position="225"/>
    </location>
</feature>
<name>A0ABD6A7F8_9EURY</name>
<dbReference type="RefSeq" id="WP_276304503.1">
    <property type="nucleotide sequence ID" value="NZ_CP119992.1"/>
</dbReference>
<proteinExistence type="predicted"/>
<sequence>MRRREDAREADDGLRGATVFRSAHGDRARGTGASGPPRRRRDVVSAALAVLVGLPLAGCAGLSDPRAAGPTVPDDARAPIERIVLRNRRSREERFGVMLRYGDDERHGWETYRIPPRGVRFVEVRPPDAPDAPDAPDVPDALGAAGALDAPAAPDAPGTFTIVGRSNASGAQAVVEFDPTDRTAADGGFEVVFVVERDGDVRAALARTGDGANAPTNEADRNATG</sequence>
<keyword evidence="3" id="KW-1185">Reference proteome</keyword>